<reference evidence="3" key="1">
    <citation type="journal article" date="2020" name="Science">
        <title>Unexpected conservation and global transmission of agrobacterial virulence plasmids.</title>
        <authorList>
            <person name="Weisberg A.J."/>
            <person name="Davis E.W. 2nd"/>
            <person name="Tabima J."/>
            <person name="Belcher M.S."/>
            <person name="Miller M."/>
            <person name="Kuo C.H."/>
            <person name="Loper J.E."/>
            <person name="Grunwald N.J."/>
            <person name="Putnam M.L."/>
            <person name="Chang J.H."/>
        </authorList>
    </citation>
    <scope>NUCLEOTIDE SEQUENCE</scope>
    <source>
        <strain evidence="3">17-1853-1a</strain>
    </source>
</reference>
<sequence>MTRLRRIGRSELFISPLILGANVFGWTADRHTSFAVMDAFIAGGGRMIDTADAYSSFVPGHSGGESEIIIGEWLRQRGRRDDVMITTKVGHLPGEGGEGLAPARIATAIEDSLRRLQTDYVDLYLAHEDDKTQDQGEVAEAFDRLVKAGKVRVLGASNFSRDRLASAIALQSQDGLSQYHSLQNHYNLVERGDYEAAGQQFCLENEIGMTPYFGLASGYLTGKYRKAEDFDGSLRGQGIRKYFESNGPRVLSALDAIATQTGATVAQISLAWLASRPGIVAPIASATSVEQLEELLGVITLTLSGDQLALLDQASAIAEGI</sequence>
<dbReference type="RefSeq" id="WP_065659412.1">
    <property type="nucleotide sequence ID" value="NZ_CP123840.1"/>
</dbReference>
<dbReference type="PANTHER" id="PTHR43364:SF6">
    <property type="entry name" value="OXIDOREDUCTASE-RELATED"/>
    <property type="match status" value="1"/>
</dbReference>
<feature type="domain" description="NADP-dependent oxidoreductase" evidence="2">
    <location>
        <begin position="16"/>
        <end position="314"/>
    </location>
</feature>
<accession>A0AA44J9E9</accession>
<dbReference type="AlphaFoldDB" id="A0AA44J9E9"/>
<dbReference type="Pfam" id="PF00248">
    <property type="entry name" value="Aldo_ket_red"/>
    <property type="match status" value="1"/>
</dbReference>
<dbReference type="GO" id="GO:0005829">
    <property type="term" value="C:cytosol"/>
    <property type="evidence" value="ECO:0007669"/>
    <property type="project" value="UniProtKB-ARBA"/>
</dbReference>
<dbReference type="CDD" id="cd19081">
    <property type="entry name" value="AKR_AKR9C1"/>
    <property type="match status" value="1"/>
</dbReference>
<comment type="caution">
    <text evidence="3">The sequence shown here is derived from an EMBL/GenBank/DDBJ whole genome shotgun (WGS) entry which is preliminary data.</text>
</comment>
<dbReference type="PRINTS" id="PR00069">
    <property type="entry name" value="ALDKETRDTASE"/>
</dbReference>
<dbReference type="PANTHER" id="PTHR43364">
    <property type="entry name" value="NADH-SPECIFIC METHYLGLYOXAL REDUCTASE-RELATED"/>
    <property type="match status" value="1"/>
</dbReference>
<evidence type="ECO:0000259" key="2">
    <source>
        <dbReference type="Pfam" id="PF00248"/>
    </source>
</evidence>
<dbReference type="InterPro" id="IPR023210">
    <property type="entry name" value="NADP_OxRdtase_dom"/>
</dbReference>
<dbReference type="EMBL" id="JAAMAY010000024">
    <property type="protein sequence ID" value="NTC29246.1"/>
    <property type="molecule type" value="Genomic_DNA"/>
</dbReference>
<dbReference type="SUPFAM" id="SSF51430">
    <property type="entry name" value="NAD(P)-linked oxidoreductase"/>
    <property type="match status" value="1"/>
</dbReference>
<dbReference type="FunFam" id="3.20.20.100:FF:000004">
    <property type="entry name" value="Oxidoreductase, aldo/keto reductase"/>
    <property type="match status" value="1"/>
</dbReference>
<evidence type="ECO:0000313" key="4">
    <source>
        <dbReference type="Proteomes" id="UP000702952"/>
    </source>
</evidence>
<protein>
    <submittedName>
        <fullName evidence="3">Aldo/keto reductase</fullName>
    </submittedName>
</protein>
<evidence type="ECO:0000256" key="1">
    <source>
        <dbReference type="ARBA" id="ARBA00023002"/>
    </source>
</evidence>
<evidence type="ECO:0000313" key="3">
    <source>
        <dbReference type="EMBL" id="NTC29246.1"/>
    </source>
</evidence>
<dbReference type="Proteomes" id="UP000702952">
    <property type="component" value="Unassembled WGS sequence"/>
</dbReference>
<proteinExistence type="predicted"/>
<dbReference type="Gene3D" id="3.20.20.100">
    <property type="entry name" value="NADP-dependent oxidoreductase domain"/>
    <property type="match status" value="1"/>
</dbReference>
<dbReference type="InterPro" id="IPR020471">
    <property type="entry name" value="AKR"/>
</dbReference>
<organism evidence="3 4">
    <name type="scientific">Agrobacterium tumefaciens</name>
    <dbReference type="NCBI Taxonomy" id="358"/>
    <lineage>
        <taxon>Bacteria</taxon>
        <taxon>Pseudomonadati</taxon>
        <taxon>Pseudomonadota</taxon>
        <taxon>Alphaproteobacteria</taxon>
        <taxon>Hyphomicrobiales</taxon>
        <taxon>Rhizobiaceae</taxon>
        <taxon>Rhizobium/Agrobacterium group</taxon>
        <taxon>Agrobacterium</taxon>
        <taxon>Agrobacterium tumefaciens complex</taxon>
    </lineage>
</organism>
<gene>
    <name evidence="3" type="ORF">G6M46_13895</name>
</gene>
<dbReference type="GO" id="GO:0016491">
    <property type="term" value="F:oxidoreductase activity"/>
    <property type="evidence" value="ECO:0007669"/>
    <property type="project" value="UniProtKB-KW"/>
</dbReference>
<dbReference type="InterPro" id="IPR036812">
    <property type="entry name" value="NAD(P)_OxRdtase_dom_sf"/>
</dbReference>
<dbReference type="InterPro" id="IPR050523">
    <property type="entry name" value="AKR_Detox_Biosynth"/>
</dbReference>
<keyword evidence="1" id="KW-0560">Oxidoreductase</keyword>
<name>A0AA44J9E9_AGRTU</name>